<feature type="non-terminal residue" evidence="1">
    <location>
        <position position="48"/>
    </location>
</feature>
<feature type="non-terminal residue" evidence="1">
    <location>
        <position position="1"/>
    </location>
</feature>
<dbReference type="Proteomes" id="UP000789702">
    <property type="component" value="Unassembled WGS sequence"/>
</dbReference>
<name>A0ACA9PJB1_9GLOM</name>
<evidence type="ECO:0000313" key="2">
    <source>
        <dbReference type="Proteomes" id="UP000789702"/>
    </source>
</evidence>
<organism evidence="1 2">
    <name type="scientific">Dentiscutata heterogama</name>
    <dbReference type="NCBI Taxonomy" id="1316150"/>
    <lineage>
        <taxon>Eukaryota</taxon>
        <taxon>Fungi</taxon>
        <taxon>Fungi incertae sedis</taxon>
        <taxon>Mucoromycota</taxon>
        <taxon>Glomeromycotina</taxon>
        <taxon>Glomeromycetes</taxon>
        <taxon>Diversisporales</taxon>
        <taxon>Gigasporaceae</taxon>
        <taxon>Dentiscutata</taxon>
    </lineage>
</organism>
<sequence length="48" mass="5145">VNETLNKASELLKKGTLDDAVNLVAVLTFFNGLIATRMAINIKINLSG</sequence>
<keyword evidence="2" id="KW-1185">Reference proteome</keyword>
<accession>A0ACA9PJB1</accession>
<dbReference type="EMBL" id="CAJVPU010029522">
    <property type="protein sequence ID" value="CAG8711013.1"/>
    <property type="molecule type" value="Genomic_DNA"/>
</dbReference>
<gene>
    <name evidence="1" type="ORF">DHETER_LOCUS12261</name>
</gene>
<proteinExistence type="predicted"/>
<reference evidence="1" key="1">
    <citation type="submission" date="2021-06" db="EMBL/GenBank/DDBJ databases">
        <authorList>
            <person name="Kallberg Y."/>
            <person name="Tangrot J."/>
            <person name="Rosling A."/>
        </authorList>
    </citation>
    <scope>NUCLEOTIDE SEQUENCE</scope>
    <source>
        <strain evidence="1">IL203A</strain>
    </source>
</reference>
<comment type="caution">
    <text evidence="1">The sequence shown here is derived from an EMBL/GenBank/DDBJ whole genome shotgun (WGS) entry which is preliminary data.</text>
</comment>
<evidence type="ECO:0000313" key="1">
    <source>
        <dbReference type="EMBL" id="CAG8711013.1"/>
    </source>
</evidence>
<protein>
    <submittedName>
        <fullName evidence="1">3761_t:CDS:1</fullName>
    </submittedName>
</protein>